<feature type="signal peptide" evidence="2">
    <location>
        <begin position="1"/>
        <end position="21"/>
    </location>
</feature>
<gene>
    <name evidence="4" type="ORF">CS062_13130</name>
</gene>
<dbReference type="AlphaFoldDB" id="A0A2G9C8H1"/>
<feature type="transmembrane region" description="Helical" evidence="1">
    <location>
        <begin position="212"/>
        <end position="233"/>
    </location>
</feature>
<dbReference type="Pfam" id="PF13386">
    <property type="entry name" value="DsbD_2"/>
    <property type="match status" value="1"/>
</dbReference>
<accession>A0A2G9C8H1</accession>
<proteinExistence type="predicted"/>
<feature type="chain" id="PRO_5013674806" description="Urease accessory protein UreH-like transmembrane domain-containing protein" evidence="2">
    <location>
        <begin position="22"/>
        <end position="238"/>
    </location>
</feature>
<dbReference type="InterPro" id="IPR039447">
    <property type="entry name" value="UreH-like_TM_dom"/>
</dbReference>
<keyword evidence="5" id="KW-1185">Reference proteome</keyword>
<organism evidence="4 5">
    <name type="scientific">Roseateles chitinivorans</name>
    <dbReference type="NCBI Taxonomy" id="2917965"/>
    <lineage>
        <taxon>Bacteria</taxon>
        <taxon>Pseudomonadati</taxon>
        <taxon>Pseudomonadota</taxon>
        <taxon>Betaproteobacteria</taxon>
        <taxon>Burkholderiales</taxon>
        <taxon>Sphaerotilaceae</taxon>
        <taxon>Roseateles</taxon>
    </lineage>
</organism>
<dbReference type="RefSeq" id="WP_099862085.1">
    <property type="nucleotide sequence ID" value="NZ_PEOG01000032.1"/>
</dbReference>
<feature type="transmembrane region" description="Helical" evidence="1">
    <location>
        <begin position="78"/>
        <end position="95"/>
    </location>
</feature>
<feature type="transmembrane region" description="Helical" evidence="1">
    <location>
        <begin position="139"/>
        <end position="162"/>
    </location>
</feature>
<comment type="caution">
    <text evidence="4">The sequence shown here is derived from an EMBL/GenBank/DDBJ whole genome shotgun (WGS) entry which is preliminary data.</text>
</comment>
<evidence type="ECO:0000313" key="5">
    <source>
        <dbReference type="Proteomes" id="UP000231501"/>
    </source>
</evidence>
<evidence type="ECO:0000256" key="1">
    <source>
        <dbReference type="SAM" id="Phobius"/>
    </source>
</evidence>
<evidence type="ECO:0000256" key="2">
    <source>
        <dbReference type="SAM" id="SignalP"/>
    </source>
</evidence>
<evidence type="ECO:0000259" key="3">
    <source>
        <dbReference type="Pfam" id="PF13386"/>
    </source>
</evidence>
<keyword evidence="1" id="KW-0472">Membrane</keyword>
<protein>
    <recommendedName>
        <fullName evidence="3">Urease accessory protein UreH-like transmembrane domain-containing protein</fullName>
    </recommendedName>
</protein>
<keyword evidence="1" id="KW-1133">Transmembrane helix</keyword>
<dbReference type="Proteomes" id="UP000231501">
    <property type="component" value="Unassembled WGS sequence"/>
</dbReference>
<sequence>MLTFALVGSAFFMGVVGCVHCAAMCVAPCAAASGGGRAGAIAFQGGRLLSYAAGGAFAAASVGGLLRWEMASGALRPLWLLVQLAALMFGLFLAWRAELPRWATRRWTGRTPTASVVPVGALAGGGVAFTPARTTGAGLAGLAWLAWPCGLLQSALTVAALANGPWQGAAVMAAFALGSAPGLIAGPWLLTRLGGADRGAAGGSGVRIATRLSGVMLAAGALWALGHGLWAQIRAYCG</sequence>
<feature type="transmembrane region" description="Helical" evidence="1">
    <location>
        <begin position="168"/>
        <end position="191"/>
    </location>
</feature>
<dbReference type="EMBL" id="PEOG01000032">
    <property type="protein sequence ID" value="PIM52706.1"/>
    <property type="molecule type" value="Genomic_DNA"/>
</dbReference>
<feature type="domain" description="Urease accessory protein UreH-like transmembrane" evidence="3">
    <location>
        <begin position="10"/>
        <end position="216"/>
    </location>
</feature>
<keyword evidence="1" id="KW-0812">Transmembrane</keyword>
<name>A0A2G9C8H1_9BURK</name>
<keyword evidence="2" id="KW-0732">Signal</keyword>
<feature type="transmembrane region" description="Helical" evidence="1">
    <location>
        <begin position="47"/>
        <end position="66"/>
    </location>
</feature>
<evidence type="ECO:0000313" key="4">
    <source>
        <dbReference type="EMBL" id="PIM52706.1"/>
    </source>
</evidence>
<reference evidence="4 5" key="1">
    <citation type="submission" date="2017-11" db="EMBL/GenBank/DDBJ databases">
        <title>Draft genome sequence of Mitsuaria sp. HWN-4.</title>
        <authorList>
            <person name="Gundlapally S.R."/>
        </authorList>
    </citation>
    <scope>NUCLEOTIDE SEQUENCE [LARGE SCALE GENOMIC DNA]</scope>
    <source>
        <strain evidence="4 5">HWN-4</strain>
    </source>
</reference>
<feature type="transmembrane region" description="Helical" evidence="1">
    <location>
        <begin position="115"/>
        <end position="132"/>
    </location>
</feature>
<dbReference type="OrthoDB" id="9154399at2"/>